<sequence>MTNSLRELSDNELRLSAKSVFTYAHAGNVSPEILDSPILFADYRSLHNQYLSLYNTSDDDTVKTEALKRLIFLNWYYLAEPNLLTNIPQLDDETMFEAYRILNDLLKAGTLDDEFNWMLAFYSKWDYTILQFAEDGLDELMTFVKDNRWEIRRPPAKEWITGKMDNRGQMGKYLTALSETIL</sequence>
<comment type="caution">
    <text evidence="1">The sequence shown here is derived from an EMBL/GenBank/DDBJ whole genome shotgun (WGS) entry which is preliminary data.</text>
</comment>
<keyword evidence="2" id="KW-1185">Reference proteome</keyword>
<evidence type="ECO:0000313" key="1">
    <source>
        <dbReference type="EMBL" id="TSJ43328.1"/>
    </source>
</evidence>
<gene>
    <name evidence="1" type="ORF">FO440_03805</name>
</gene>
<proteinExistence type="predicted"/>
<accession>A0A556MU60</accession>
<dbReference type="AlphaFoldDB" id="A0A556MU60"/>
<dbReference type="Proteomes" id="UP000318733">
    <property type="component" value="Unassembled WGS sequence"/>
</dbReference>
<dbReference type="OrthoDB" id="1264061at2"/>
<name>A0A556MU60_9SPHI</name>
<dbReference type="EMBL" id="VLPK01000001">
    <property type="protein sequence ID" value="TSJ43328.1"/>
    <property type="molecule type" value="Genomic_DNA"/>
</dbReference>
<dbReference type="RefSeq" id="WP_144246893.1">
    <property type="nucleotide sequence ID" value="NZ_VLPK01000001.1"/>
</dbReference>
<reference evidence="1 2" key="1">
    <citation type="submission" date="2019-07" db="EMBL/GenBank/DDBJ databases">
        <authorList>
            <person name="Huq M.A."/>
        </authorList>
    </citation>
    <scope>NUCLEOTIDE SEQUENCE [LARGE SCALE GENOMIC DNA]</scope>
    <source>
        <strain evidence="1 2">MAH-19</strain>
    </source>
</reference>
<organism evidence="1 2">
    <name type="scientific">Mucilaginibacter corticis</name>
    <dbReference type="NCBI Taxonomy" id="2597670"/>
    <lineage>
        <taxon>Bacteria</taxon>
        <taxon>Pseudomonadati</taxon>
        <taxon>Bacteroidota</taxon>
        <taxon>Sphingobacteriia</taxon>
        <taxon>Sphingobacteriales</taxon>
        <taxon>Sphingobacteriaceae</taxon>
        <taxon>Mucilaginibacter</taxon>
    </lineage>
</organism>
<evidence type="ECO:0000313" key="2">
    <source>
        <dbReference type="Proteomes" id="UP000318733"/>
    </source>
</evidence>
<protein>
    <submittedName>
        <fullName evidence="1">Uncharacterized protein</fullName>
    </submittedName>
</protein>